<sequence>YVRNPLDFYKQYVLGIREREEVEETVAYNTLGTVVHDTLEKFYQDWVGKELTEKGLENAILETPREISVQFLKHYTSQPLENGKNLLIYEVAKRYVINFLKAEISTIKKGNAVKILQVENKLTCPFPVEELDFPVNLKGTVDRVDEFNGKMRIIDYKTGKVEQNKVEIVEWEDIYSDYDKYSKPFQILMYAYLLHREKPIVEATEAGIISFKNLQNGFLKFSKKDKNGNGAQKDPDITPETLEAFREQLKNLILEICDPQVPFQEKEIKQFTW</sequence>
<proteinExistence type="predicted"/>
<dbReference type="Proteomes" id="UP000885753">
    <property type="component" value="Unassembled WGS sequence"/>
</dbReference>
<comment type="caution">
    <text evidence="2">The sequence shown here is derived from an EMBL/GenBank/DDBJ whole genome shotgun (WGS) entry which is preliminary data.</text>
</comment>
<name>A0A7C2M7C3_9FLAO</name>
<dbReference type="SUPFAM" id="SSF52980">
    <property type="entry name" value="Restriction endonuclease-like"/>
    <property type="match status" value="1"/>
</dbReference>
<dbReference type="InterPro" id="IPR011335">
    <property type="entry name" value="Restrct_endonuc-II-like"/>
</dbReference>
<feature type="domain" description="PD-(D/E)XK endonuclease-like" evidence="1">
    <location>
        <begin position="1"/>
        <end position="266"/>
    </location>
</feature>
<dbReference type="EMBL" id="DSEE01000057">
    <property type="protein sequence ID" value="HER39739.1"/>
    <property type="molecule type" value="Genomic_DNA"/>
</dbReference>
<gene>
    <name evidence="2" type="ORF">ENO10_00790</name>
</gene>
<dbReference type="Gene3D" id="3.90.320.10">
    <property type="match status" value="1"/>
</dbReference>
<dbReference type="Pfam" id="PF12705">
    <property type="entry name" value="PDDEXK_1"/>
    <property type="match status" value="1"/>
</dbReference>
<dbReference type="AlphaFoldDB" id="A0A7C2M7C3"/>
<dbReference type="InterPro" id="IPR038726">
    <property type="entry name" value="PDDEXK_AddAB-type"/>
</dbReference>
<accession>A0A7C2M7C3</accession>
<evidence type="ECO:0000313" key="2">
    <source>
        <dbReference type="EMBL" id="HER39739.1"/>
    </source>
</evidence>
<reference evidence="2" key="1">
    <citation type="journal article" date="2020" name="mSystems">
        <title>Genome- and Community-Level Interaction Insights into Carbon Utilization and Element Cycling Functions of Hydrothermarchaeota in Hydrothermal Sediment.</title>
        <authorList>
            <person name="Zhou Z."/>
            <person name="Liu Y."/>
            <person name="Xu W."/>
            <person name="Pan J."/>
            <person name="Luo Z.H."/>
            <person name="Li M."/>
        </authorList>
    </citation>
    <scope>NUCLEOTIDE SEQUENCE [LARGE SCALE GENOMIC DNA]</scope>
    <source>
        <strain evidence="2">SpSt-1235</strain>
    </source>
</reference>
<protein>
    <submittedName>
        <fullName evidence="2">PD-(D/E)XK nuclease family protein</fullName>
    </submittedName>
</protein>
<evidence type="ECO:0000259" key="1">
    <source>
        <dbReference type="Pfam" id="PF12705"/>
    </source>
</evidence>
<dbReference type="InterPro" id="IPR011604">
    <property type="entry name" value="PDDEXK-like_dom_sf"/>
</dbReference>
<organism evidence="2">
    <name type="scientific">Salinimicrobium catena</name>
    <dbReference type="NCBI Taxonomy" id="390640"/>
    <lineage>
        <taxon>Bacteria</taxon>
        <taxon>Pseudomonadati</taxon>
        <taxon>Bacteroidota</taxon>
        <taxon>Flavobacteriia</taxon>
        <taxon>Flavobacteriales</taxon>
        <taxon>Flavobacteriaceae</taxon>
        <taxon>Salinimicrobium</taxon>
    </lineage>
</organism>
<feature type="non-terminal residue" evidence="2">
    <location>
        <position position="1"/>
    </location>
</feature>